<dbReference type="InterPro" id="IPR006594">
    <property type="entry name" value="LisH"/>
</dbReference>
<dbReference type="PROSITE" id="PS50896">
    <property type="entry name" value="LISH"/>
    <property type="match status" value="1"/>
</dbReference>
<feature type="region of interest" description="Disordered" evidence="6">
    <location>
        <begin position="95"/>
        <end position="210"/>
    </location>
</feature>
<feature type="region of interest" description="Disordered" evidence="6">
    <location>
        <begin position="1"/>
        <end position="58"/>
    </location>
</feature>
<dbReference type="Pfam" id="PF08513">
    <property type="entry name" value="LisH"/>
    <property type="match status" value="1"/>
</dbReference>
<feature type="compositionally biased region" description="Polar residues" evidence="6">
    <location>
        <begin position="123"/>
        <end position="145"/>
    </location>
</feature>
<keyword evidence="8" id="KW-1185">Reference proteome</keyword>
<evidence type="ECO:0000313" key="7">
    <source>
        <dbReference type="EMBL" id="ODQ66388.1"/>
    </source>
</evidence>
<keyword evidence="4" id="KW-0539">Nucleus</keyword>
<gene>
    <name evidence="7" type="ORF">NADFUDRAFT_50307</name>
</gene>
<sequence>MIGRSESSTNIPLSPYNLASNGGVMPNPKTTPSRTNASVPNGGITSNSLATPTTQTSSLKSEKDLLNAYIYDYLLKHDFLDTASTFGREAQVAYDTTNDNNGSSAKYDPSLTNLSPAVHKDPNQSQQSAKSSYNASPDSKLNSDNIDVKPNNSKFKNGNNINANNSEGSVSNNSVNVTHTHPDTKNYREPSQNSPPHDSVKPKIQNMPKPNIPIDAPQGFLFEWWALFWDMYSARASTGGGTAAAQQYVQGISRFRQEQTRQQQQAQQQQAQAHAQAQAQMQAQMQAQLQAQLNQQQQQLNKSLNVTNSPFIVPQGQPMNGAISEFSANQTMMTPGGSKRMTPVLNTPGGIISAQQLQAQQQELLQAQQQQI</sequence>
<feature type="compositionally biased region" description="Polar residues" evidence="6">
    <location>
        <begin position="1"/>
        <end position="20"/>
    </location>
</feature>
<evidence type="ECO:0000256" key="1">
    <source>
        <dbReference type="ARBA" id="ARBA00004123"/>
    </source>
</evidence>
<evidence type="ECO:0000256" key="3">
    <source>
        <dbReference type="ARBA" id="ARBA00023163"/>
    </source>
</evidence>
<accession>A0A1E3PM33</accession>
<dbReference type="PANTHER" id="PTHR45093:SF2">
    <property type="entry name" value="LISH DOMAIN-CONTAINING PROTEIN"/>
    <property type="match status" value="1"/>
</dbReference>
<organism evidence="7 8">
    <name type="scientific">Nadsonia fulvescens var. elongata DSM 6958</name>
    <dbReference type="NCBI Taxonomy" id="857566"/>
    <lineage>
        <taxon>Eukaryota</taxon>
        <taxon>Fungi</taxon>
        <taxon>Dikarya</taxon>
        <taxon>Ascomycota</taxon>
        <taxon>Saccharomycotina</taxon>
        <taxon>Dipodascomycetes</taxon>
        <taxon>Dipodascales</taxon>
        <taxon>Dipodascales incertae sedis</taxon>
        <taxon>Nadsonia</taxon>
    </lineage>
</organism>
<comment type="subcellular location">
    <subcellularLocation>
        <location evidence="1">Nucleus</location>
    </subcellularLocation>
</comment>
<evidence type="ECO:0000256" key="2">
    <source>
        <dbReference type="ARBA" id="ARBA00023015"/>
    </source>
</evidence>
<dbReference type="STRING" id="857566.A0A1E3PM33"/>
<reference evidence="7 8" key="1">
    <citation type="journal article" date="2016" name="Proc. Natl. Acad. Sci. U.S.A.">
        <title>Comparative genomics of biotechnologically important yeasts.</title>
        <authorList>
            <person name="Riley R."/>
            <person name="Haridas S."/>
            <person name="Wolfe K.H."/>
            <person name="Lopes M.R."/>
            <person name="Hittinger C.T."/>
            <person name="Goeker M."/>
            <person name="Salamov A.A."/>
            <person name="Wisecaver J.H."/>
            <person name="Long T.M."/>
            <person name="Calvey C.H."/>
            <person name="Aerts A.L."/>
            <person name="Barry K.W."/>
            <person name="Choi C."/>
            <person name="Clum A."/>
            <person name="Coughlan A.Y."/>
            <person name="Deshpande S."/>
            <person name="Douglass A.P."/>
            <person name="Hanson S.J."/>
            <person name="Klenk H.-P."/>
            <person name="LaButti K.M."/>
            <person name="Lapidus A."/>
            <person name="Lindquist E.A."/>
            <person name="Lipzen A.M."/>
            <person name="Meier-Kolthoff J.P."/>
            <person name="Ohm R.A."/>
            <person name="Otillar R.P."/>
            <person name="Pangilinan J.L."/>
            <person name="Peng Y."/>
            <person name="Rokas A."/>
            <person name="Rosa C.A."/>
            <person name="Scheuner C."/>
            <person name="Sibirny A.A."/>
            <person name="Slot J.C."/>
            <person name="Stielow J.B."/>
            <person name="Sun H."/>
            <person name="Kurtzman C.P."/>
            <person name="Blackwell M."/>
            <person name="Grigoriev I.V."/>
            <person name="Jeffries T.W."/>
        </authorList>
    </citation>
    <scope>NUCLEOTIDE SEQUENCE [LARGE SCALE GENOMIC DNA]</scope>
    <source>
        <strain evidence="7 8">DSM 6958</strain>
    </source>
</reference>
<evidence type="ECO:0000256" key="6">
    <source>
        <dbReference type="SAM" id="MobiDB-lite"/>
    </source>
</evidence>
<dbReference type="SMART" id="SM00667">
    <property type="entry name" value="LisH"/>
    <property type="match status" value="1"/>
</dbReference>
<feature type="coiled-coil region" evidence="5">
    <location>
        <begin position="252"/>
        <end position="306"/>
    </location>
</feature>
<dbReference type="AlphaFoldDB" id="A0A1E3PM33"/>
<keyword evidence="3" id="KW-0804">Transcription</keyword>
<feature type="compositionally biased region" description="Low complexity" evidence="6">
    <location>
        <begin position="149"/>
        <end position="177"/>
    </location>
</feature>
<dbReference type="Proteomes" id="UP000095009">
    <property type="component" value="Unassembled WGS sequence"/>
</dbReference>
<protein>
    <submittedName>
        <fullName evidence="7">Uncharacterized protein</fullName>
    </submittedName>
</protein>
<evidence type="ECO:0000256" key="4">
    <source>
        <dbReference type="ARBA" id="ARBA00023242"/>
    </source>
</evidence>
<keyword evidence="2" id="KW-0805">Transcription regulation</keyword>
<feature type="non-terminal residue" evidence="7">
    <location>
        <position position="372"/>
    </location>
</feature>
<feature type="compositionally biased region" description="Polar residues" evidence="6">
    <location>
        <begin position="95"/>
        <end position="115"/>
    </location>
</feature>
<evidence type="ECO:0000313" key="8">
    <source>
        <dbReference type="Proteomes" id="UP000095009"/>
    </source>
</evidence>
<dbReference type="EMBL" id="KV454408">
    <property type="protein sequence ID" value="ODQ66388.1"/>
    <property type="molecule type" value="Genomic_DNA"/>
</dbReference>
<feature type="compositionally biased region" description="Polar residues" evidence="6">
    <location>
        <begin position="28"/>
        <end position="58"/>
    </location>
</feature>
<keyword evidence="5" id="KW-0175">Coiled coil</keyword>
<evidence type="ECO:0000256" key="5">
    <source>
        <dbReference type="SAM" id="Coils"/>
    </source>
</evidence>
<proteinExistence type="predicted"/>
<dbReference type="GO" id="GO:0005634">
    <property type="term" value="C:nucleus"/>
    <property type="evidence" value="ECO:0007669"/>
    <property type="project" value="UniProtKB-SubCell"/>
</dbReference>
<dbReference type="OrthoDB" id="5600002at2759"/>
<dbReference type="PANTHER" id="PTHR45093">
    <property type="entry name" value="TRANSCRIPTION ACTIVATOR MSS11"/>
    <property type="match status" value="1"/>
</dbReference>
<name>A0A1E3PM33_9ASCO</name>